<feature type="domain" description="STAS" evidence="6">
    <location>
        <begin position="519"/>
        <end position="737"/>
    </location>
</feature>
<feature type="transmembrane region" description="Helical" evidence="5">
    <location>
        <begin position="174"/>
        <end position="199"/>
    </location>
</feature>
<dbReference type="SUPFAM" id="SSF52091">
    <property type="entry name" value="SpoIIaa-like"/>
    <property type="match status" value="1"/>
</dbReference>
<evidence type="ECO:0000256" key="4">
    <source>
        <dbReference type="ARBA" id="ARBA00023136"/>
    </source>
</evidence>
<feature type="transmembrane region" description="Helical" evidence="5">
    <location>
        <begin position="333"/>
        <end position="350"/>
    </location>
</feature>
<feature type="transmembrane region" description="Helical" evidence="5">
    <location>
        <begin position="407"/>
        <end position="426"/>
    </location>
</feature>
<evidence type="ECO:0000256" key="3">
    <source>
        <dbReference type="ARBA" id="ARBA00022989"/>
    </source>
</evidence>
<dbReference type="Gene3D" id="3.30.750.24">
    <property type="entry name" value="STAS domain"/>
    <property type="match status" value="1"/>
</dbReference>
<evidence type="ECO:0000313" key="7">
    <source>
        <dbReference type="EMBL" id="CAH2221046.1"/>
    </source>
</evidence>
<evidence type="ECO:0000256" key="2">
    <source>
        <dbReference type="ARBA" id="ARBA00022692"/>
    </source>
</evidence>
<evidence type="ECO:0000256" key="5">
    <source>
        <dbReference type="SAM" id="Phobius"/>
    </source>
</evidence>
<dbReference type="GO" id="GO:0016020">
    <property type="term" value="C:membrane"/>
    <property type="evidence" value="ECO:0007669"/>
    <property type="project" value="UniProtKB-SubCell"/>
</dbReference>
<feature type="transmembrane region" description="Helical" evidence="5">
    <location>
        <begin position="284"/>
        <end position="303"/>
    </location>
</feature>
<reference evidence="7" key="1">
    <citation type="submission" date="2022-03" db="EMBL/GenBank/DDBJ databases">
        <authorList>
            <person name="Alioto T."/>
            <person name="Alioto T."/>
            <person name="Gomez Garrido J."/>
        </authorList>
    </citation>
    <scope>NUCLEOTIDE SEQUENCE</scope>
</reference>
<dbReference type="GO" id="GO:0055085">
    <property type="term" value="P:transmembrane transport"/>
    <property type="evidence" value="ECO:0007669"/>
    <property type="project" value="InterPro"/>
</dbReference>
<feature type="transmembrane region" description="Helical" evidence="5">
    <location>
        <begin position="253"/>
        <end position="272"/>
    </location>
</feature>
<keyword evidence="4 5" id="KW-0472">Membrane</keyword>
<keyword evidence="3 5" id="KW-1133">Transmembrane helix</keyword>
<dbReference type="NCBIfam" id="TIGR00815">
    <property type="entry name" value="sulP"/>
    <property type="match status" value="1"/>
</dbReference>
<dbReference type="InterPro" id="IPR011547">
    <property type="entry name" value="SLC26A/SulP_dom"/>
</dbReference>
<evidence type="ECO:0000259" key="6">
    <source>
        <dbReference type="PROSITE" id="PS50801"/>
    </source>
</evidence>
<dbReference type="PROSITE" id="PS50801">
    <property type="entry name" value="STAS"/>
    <property type="match status" value="1"/>
</dbReference>
<feature type="transmembrane region" description="Helical" evidence="5">
    <location>
        <begin position="464"/>
        <end position="495"/>
    </location>
</feature>
<keyword evidence="2 5" id="KW-0812">Transmembrane</keyword>
<dbReference type="EMBL" id="OW240912">
    <property type="protein sequence ID" value="CAH2221046.1"/>
    <property type="molecule type" value="Genomic_DNA"/>
</dbReference>
<comment type="subcellular location">
    <subcellularLocation>
        <location evidence="1">Membrane</location>
        <topology evidence="1">Multi-pass membrane protein</topology>
    </subcellularLocation>
</comment>
<organism evidence="7 8">
    <name type="scientific">Pelobates cultripes</name>
    <name type="common">Western spadefoot toad</name>
    <dbReference type="NCBI Taxonomy" id="61616"/>
    <lineage>
        <taxon>Eukaryota</taxon>
        <taxon>Metazoa</taxon>
        <taxon>Chordata</taxon>
        <taxon>Craniata</taxon>
        <taxon>Vertebrata</taxon>
        <taxon>Euteleostomi</taxon>
        <taxon>Amphibia</taxon>
        <taxon>Batrachia</taxon>
        <taxon>Anura</taxon>
        <taxon>Pelobatoidea</taxon>
        <taxon>Pelobatidae</taxon>
        <taxon>Pelobates</taxon>
    </lineage>
</organism>
<protein>
    <submittedName>
        <fullName evidence="7">Solute carrier family 26 member 9</fullName>
    </submittedName>
</protein>
<dbReference type="InterPro" id="IPR002645">
    <property type="entry name" value="STAS_dom"/>
</dbReference>
<accession>A0AAD1R0K7</accession>
<name>A0AAD1R0K7_PELCU</name>
<dbReference type="InterPro" id="IPR036513">
    <property type="entry name" value="STAS_dom_sf"/>
</dbReference>
<dbReference type="CDD" id="cd07042">
    <property type="entry name" value="STAS_SulP_like_sulfate_transporter"/>
    <property type="match status" value="1"/>
</dbReference>
<gene>
    <name evidence="7" type="ORF">PECUL_23A036116</name>
</gene>
<dbReference type="Proteomes" id="UP001295444">
    <property type="component" value="Chromosome 01"/>
</dbReference>
<dbReference type="Pfam" id="PF00916">
    <property type="entry name" value="Sulfate_transp"/>
    <property type="match status" value="1"/>
</dbReference>
<evidence type="ECO:0000313" key="8">
    <source>
        <dbReference type="Proteomes" id="UP001295444"/>
    </source>
</evidence>
<dbReference type="AlphaFoldDB" id="A0AAD1R0K7"/>
<dbReference type="PANTHER" id="PTHR11814">
    <property type="entry name" value="SULFATE TRANSPORTER"/>
    <property type="match status" value="1"/>
</dbReference>
<dbReference type="InterPro" id="IPR001902">
    <property type="entry name" value="SLC26A/SulP_fam"/>
</dbReference>
<dbReference type="Pfam" id="PF01740">
    <property type="entry name" value="STAS"/>
    <property type="match status" value="1"/>
</dbReference>
<keyword evidence="8" id="KW-1185">Reference proteome</keyword>
<proteinExistence type="predicted"/>
<sequence>MSKARPRYIVDRSIYSLELFNEDYEKRSRSYPVGGKARKLFSCSPTKLKSFFFGLFPILTWLPKYNIKEYALPDLLGGLSSGTIQVPQGMAFALLANLPPVNGLYSSFFPLVVYFFLGGIPQMVPGTFAVISIIVGNICLQLAPESDFQYFNETSNETITDTVAMNNARMQVSATLACLTAIIQIALGFMQFGFVAIYLSESFIRGFMTAAGLQILISVLKYIFGVTVPPYSGPLAIVYTFIDICKKLPQTNVASLLFALVSSVLLIIVKELNLKYMHKIRFPIPMEIIIVIIATAISGSLNLPEKYNMNIVGQIPLGFPAPTLPTVSQWGDMIGTAFSLAIVGYVINLAMGRTLGAKHGYDVDPNQEMLALGCSNFFGSFFYIHVICCALSVTLAVDGAGGKSQMASFFVMMVVMVTMLALGTYLNPLPKSVLGALIAVNLKNSLKQLADPFYLWKKSKLDCCVWLVSFFSTFILGLPYGVAVGVGFSVLVVVFHTQFRNGSALGQVYSTDIYKNPKVYSKVQPIDGIKIVNYCSPLYFANSEIFRQKVIKKTGLDPCKVYLTKKKYLKKQEKEEHKRQRGSLFMKSKTLSLQELQEDFDGTQPTDSNNNSTMNGTSNAISYIASNTLTVGSSALPNITNGVSAPAQIEDPIITAPPIVNFHTVIIDMSGVCFVDLMGIKALGKLCSSYQRIGVNFFLADVQAQVYDDIEIGGVFVEGGLNRDHLFLTVHDAVLHAMANNTGARHTACTGKNAGDADIRIQDTQDEISDDYVNLEEAMFGSMFQAEIQTAL</sequence>
<evidence type="ECO:0000256" key="1">
    <source>
        <dbReference type="ARBA" id="ARBA00004141"/>
    </source>
</evidence>
<feature type="transmembrane region" description="Helical" evidence="5">
    <location>
        <begin position="370"/>
        <end position="395"/>
    </location>
</feature>